<reference evidence="2" key="1">
    <citation type="journal article" date="2016" name="Nat. Genet.">
        <title>A high-quality carrot genome assembly provides new insights into carotenoid accumulation and asterid genome evolution.</title>
        <authorList>
            <person name="Iorizzo M."/>
            <person name="Ellison S."/>
            <person name="Senalik D."/>
            <person name="Zeng P."/>
            <person name="Satapoomin P."/>
            <person name="Huang J."/>
            <person name="Bowman M."/>
            <person name="Iovene M."/>
            <person name="Sanseverino W."/>
            <person name="Cavagnaro P."/>
            <person name="Yildiz M."/>
            <person name="Macko-Podgorni A."/>
            <person name="Moranska E."/>
            <person name="Grzebelus E."/>
            <person name="Grzebelus D."/>
            <person name="Ashrafi H."/>
            <person name="Zheng Z."/>
            <person name="Cheng S."/>
            <person name="Spooner D."/>
            <person name="Van Deynze A."/>
            <person name="Simon P."/>
        </authorList>
    </citation>
    <scope>NUCLEOTIDE SEQUENCE [LARGE SCALE GENOMIC DNA]</scope>
    <source>
        <tissue evidence="2">Leaf</tissue>
    </source>
</reference>
<feature type="region of interest" description="Disordered" evidence="1">
    <location>
        <begin position="1"/>
        <end position="62"/>
    </location>
</feature>
<dbReference type="Pfam" id="PF06910">
    <property type="entry name" value="MEA1"/>
    <property type="match status" value="1"/>
</dbReference>
<protein>
    <submittedName>
        <fullName evidence="2">Uncharacterized protein</fullName>
    </submittedName>
</protein>
<organism evidence="2">
    <name type="scientific">Daucus carota subsp. sativus</name>
    <name type="common">Carrot</name>
    <dbReference type="NCBI Taxonomy" id="79200"/>
    <lineage>
        <taxon>Eukaryota</taxon>
        <taxon>Viridiplantae</taxon>
        <taxon>Streptophyta</taxon>
        <taxon>Embryophyta</taxon>
        <taxon>Tracheophyta</taxon>
        <taxon>Spermatophyta</taxon>
        <taxon>Magnoliopsida</taxon>
        <taxon>eudicotyledons</taxon>
        <taxon>Gunneridae</taxon>
        <taxon>Pentapetalae</taxon>
        <taxon>asterids</taxon>
        <taxon>campanulids</taxon>
        <taxon>Apiales</taxon>
        <taxon>Apiaceae</taxon>
        <taxon>Apioideae</taxon>
        <taxon>Scandiceae</taxon>
        <taxon>Daucinae</taxon>
        <taxon>Daucus</taxon>
        <taxon>Daucus sect. Daucus</taxon>
    </lineage>
</organism>
<evidence type="ECO:0000256" key="1">
    <source>
        <dbReference type="SAM" id="MobiDB-lite"/>
    </source>
</evidence>
<proteinExistence type="predicted"/>
<evidence type="ECO:0000313" key="4">
    <source>
        <dbReference type="Proteomes" id="UP000077755"/>
    </source>
</evidence>
<dbReference type="Proteomes" id="UP000077755">
    <property type="component" value="Chromosome 2"/>
</dbReference>
<dbReference type="AlphaFoldDB" id="A0A166EFZ0"/>
<evidence type="ECO:0000313" key="3">
    <source>
        <dbReference type="EMBL" id="WOG89059.1"/>
    </source>
</evidence>
<dbReference type="Gramene" id="KZN06510">
    <property type="protein sequence ID" value="KZN06510"/>
    <property type="gene ID" value="DCAR_007347"/>
</dbReference>
<reference evidence="3" key="2">
    <citation type="submission" date="2022-03" db="EMBL/GenBank/DDBJ databases">
        <title>Draft title - Genomic analysis of global carrot germplasm unveils the trajectory of domestication and the origin of high carotenoid orange carrot.</title>
        <authorList>
            <person name="Iorizzo M."/>
            <person name="Ellison S."/>
            <person name="Senalik D."/>
            <person name="Macko-Podgorni A."/>
            <person name="Grzebelus D."/>
            <person name="Bostan H."/>
            <person name="Rolling W."/>
            <person name="Curaba J."/>
            <person name="Simon P."/>
        </authorList>
    </citation>
    <scope>NUCLEOTIDE SEQUENCE</scope>
    <source>
        <tissue evidence="3">Leaf</tissue>
    </source>
</reference>
<feature type="compositionally biased region" description="Low complexity" evidence="1">
    <location>
        <begin position="10"/>
        <end position="24"/>
    </location>
</feature>
<dbReference type="KEGG" id="dcr:108206625"/>
<dbReference type="STRING" id="79200.A0A166EFZ0"/>
<dbReference type="OrthoDB" id="1933769at2759"/>
<accession>A0A166EFZ0</accession>
<keyword evidence="4" id="KW-1185">Reference proteome</keyword>
<dbReference type="OMA" id="PEDQWID"/>
<gene>
    <name evidence="2" type="ORF">DCAR_007347</name>
    <name evidence="3" type="ORF">DCAR_0208295</name>
</gene>
<dbReference type="EMBL" id="LNRQ01000002">
    <property type="protein sequence ID" value="KZN06510.1"/>
    <property type="molecule type" value="Genomic_DNA"/>
</dbReference>
<sequence>MNSTPDFTQDDSGGSDSDSNAGDSPDYYLPISATTEDDGNFSDHTSDHDHSESPSFHPLSNGYANCVENGVASLDLTDDEEEETAIITSETAIQRAFIEDENRRNAPLPAENATRVMEAMRGISFAGVAPDWSGRVREDMWIDQLRNMRRQSISDATANRPG</sequence>
<dbReference type="EMBL" id="CP093344">
    <property type="protein sequence ID" value="WOG89059.1"/>
    <property type="molecule type" value="Genomic_DNA"/>
</dbReference>
<name>A0A166EFZ0_DAUCS</name>
<dbReference type="PANTHER" id="PTHR37175:SF1">
    <property type="entry name" value="CONSTANS-LIKE PROTEIN-RELATED"/>
    <property type="match status" value="1"/>
</dbReference>
<dbReference type="PANTHER" id="PTHR37175">
    <property type="entry name" value="BNAA08G28800D PROTEIN"/>
    <property type="match status" value="1"/>
</dbReference>
<evidence type="ECO:0000313" key="2">
    <source>
        <dbReference type="EMBL" id="KZN06510.1"/>
    </source>
</evidence>